<keyword evidence="3" id="KW-0804">Transcription</keyword>
<feature type="domain" description="HTH araC/xylS-type" evidence="4">
    <location>
        <begin position="193"/>
        <end position="291"/>
    </location>
</feature>
<dbReference type="InterPro" id="IPR020449">
    <property type="entry name" value="Tscrpt_reg_AraC-type_HTH"/>
</dbReference>
<keyword evidence="6" id="KW-1185">Reference proteome</keyword>
<dbReference type="InterPro" id="IPR018060">
    <property type="entry name" value="HTH_AraC"/>
</dbReference>
<protein>
    <submittedName>
        <fullName evidence="5">AraC family transcriptional regulator</fullName>
    </submittedName>
</protein>
<dbReference type="AlphaFoldDB" id="A0A922T9S5"/>
<keyword evidence="2" id="KW-0238">DNA-binding</keyword>
<evidence type="ECO:0000256" key="1">
    <source>
        <dbReference type="ARBA" id="ARBA00023015"/>
    </source>
</evidence>
<proteinExistence type="predicted"/>
<evidence type="ECO:0000313" key="6">
    <source>
        <dbReference type="Proteomes" id="UP000052167"/>
    </source>
</evidence>
<dbReference type="SUPFAM" id="SSF46689">
    <property type="entry name" value="Homeodomain-like"/>
    <property type="match status" value="2"/>
</dbReference>
<dbReference type="SMART" id="SM00342">
    <property type="entry name" value="HTH_ARAC"/>
    <property type="match status" value="1"/>
</dbReference>
<organism evidence="5 6">
    <name type="scientific">Pseudorhizobium pelagicum</name>
    <dbReference type="NCBI Taxonomy" id="1509405"/>
    <lineage>
        <taxon>Bacteria</taxon>
        <taxon>Pseudomonadati</taxon>
        <taxon>Pseudomonadota</taxon>
        <taxon>Alphaproteobacteria</taxon>
        <taxon>Hyphomicrobiales</taxon>
        <taxon>Rhizobiaceae</taxon>
        <taxon>Rhizobium/Agrobacterium group</taxon>
        <taxon>Pseudorhizobium</taxon>
    </lineage>
</organism>
<dbReference type="Gene3D" id="1.10.10.60">
    <property type="entry name" value="Homeodomain-like"/>
    <property type="match status" value="2"/>
</dbReference>
<keyword evidence="1" id="KW-0805">Transcription regulation</keyword>
<dbReference type="InterPro" id="IPR009057">
    <property type="entry name" value="Homeodomain-like_sf"/>
</dbReference>
<dbReference type="Pfam" id="PF12833">
    <property type="entry name" value="HTH_18"/>
    <property type="match status" value="1"/>
</dbReference>
<dbReference type="GO" id="GO:0003700">
    <property type="term" value="F:DNA-binding transcription factor activity"/>
    <property type="evidence" value="ECO:0007669"/>
    <property type="project" value="InterPro"/>
</dbReference>
<dbReference type="GO" id="GO:0043565">
    <property type="term" value="F:sequence-specific DNA binding"/>
    <property type="evidence" value="ECO:0007669"/>
    <property type="project" value="InterPro"/>
</dbReference>
<comment type="caution">
    <text evidence="5">The sequence shown here is derived from an EMBL/GenBank/DDBJ whole genome shotgun (WGS) entry which is preliminary data.</text>
</comment>
<dbReference type="Proteomes" id="UP000052167">
    <property type="component" value="Unassembled WGS sequence"/>
</dbReference>
<evidence type="ECO:0000256" key="2">
    <source>
        <dbReference type="ARBA" id="ARBA00023125"/>
    </source>
</evidence>
<dbReference type="PANTHER" id="PTHR46796">
    <property type="entry name" value="HTH-TYPE TRANSCRIPTIONAL ACTIVATOR RHAS-RELATED"/>
    <property type="match status" value="1"/>
</dbReference>
<evidence type="ECO:0000259" key="4">
    <source>
        <dbReference type="PROSITE" id="PS01124"/>
    </source>
</evidence>
<accession>A0A922T9S5</accession>
<gene>
    <name evidence="5" type="ORF">GV68_17005</name>
</gene>
<dbReference type="PANTHER" id="PTHR46796:SF14">
    <property type="entry name" value="TRANSCRIPTIONAL REGULATORY PROTEIN"/>
    <property type="match status" value="1"/>
</dbReference>
<dbReference type="PROSITE" id="PS00041">
    <property type="entry name" value="HTH_ARAC_FAMILY_1"/>
    <property type="match status" value="1"/>
</dbReference>
<sequence length="293" mass="33206">MTFQPRMNNRIDGFKVVGKIHSRQWNGIIADLTEVQCTHYAGGYYLAQDPRLFILLDVEGDDRPLVKMTANGAALPHDPYQRPISYVPAGMDLWVDVIGVRYMRHLDLHFDAQTLLQRLGEDLDPRRLAEPRLLFSDPRIVALGQLIATECVTARPLHDLYGDSLALALIIDAMKLGPAVPRQRSALASWQLRRALEFMESNCLRSIRLEELAGLTGLSQSHFSRAFKASTGTLPHQWQMRMRIQRAQQLLLSDDKSLSDVAAETGFADQAHFTRIFRQMTGATPAHWRRAHK</sequence>
<dbReference type="InterPro" id="IPR018062">
    <property type="entry name" value="HTH_AraC-typ_CS"/>
</dbReference>
<dbReference type="PROSITE" id="PS01124">
    <property type="entry name" value="HTH_ARAC_FAMILY_2"/>
    <property type="match status" value="1"/>
</dbReference>
<name>A0A922T9S5_9HYPH</name>
<dbReference type="PRINTS" id="PR00032">
    <property type="entry name" value="HTHARAC"/>
</dbReference>
<dbReference type="InterPro" id="IPR050204">
    <property type="entry name" value="AraC_XylS_family_regulators"/>
</dbReference>
<evidence type="ECO:0000256" key="3">
    <source>
        <dbReference type="ARBA" id="ARBA00023163"/>
    </source>
</evidence>
<dbReference type="RefSeq" id="WP_192820061.1">
    <property type="nucleotide sequence ID" value="NZ_CAJXID010000012.1"/>
</dbReference>
<evidence type="ECO:0000313" key="5">
    <source>
        <dbReference type="EMBL" id="KEQ03492.1"/>
    </source>
</evidence>
<reference evidence="5 6" key="1">
    <citation type="submission" date="2014-06" db="EMBL/GenBank/DDBJ databases">
        <title>Rhizobium pelagicum/R2-400B4.</title>
        <authorList>
            <person name="Kimes N.E."/>
            <person name="Lopez-Perez M."/>
        </authorList>
    </citation>
    <scope>NUCLEOTIDE SEQUENCE [LARGE SCALE GENOMIC DNA]</scope>
    <source>
        <strain evidence="5 6">R2-400B4</strain>
    </source>
</reference>
<dbReference type="EMBL" id="JOKJ01000033">
    <property type="protein sequence ID" value="KEQ03492.1"/>
    <property type="molecule type" value="Genomic_DNA"/>
</dbReference>